<evidence type="ECO:0000256" key="6">
    <source>
        <dbReference type="ARBA" id="ARBA00022679"/>
    </source>
</evidence>
<dbReference type="InterPro" id="IPR002052">
    <property type="entry name" value="DNA_methylase_N6_adenine_CS"/>
</dbReference>
<evidence type="ECO:0000256" key="1">
    <source>
        <dbReference type="ARBA" id="ARBA00002649"/>
    </source>
</evidence>
<dbReference type="RefSeq" id="WP_057629972.1">
    <property type="nucleotide sequence ID" value="NZ_LDJJ01000064.1"/>
</dbReference>
<dbReference type="EC" id="2.1.1.171" evidence="3 8"/>
<dbReference type="CDD" id="cd02440">
    <property type="entry name" value="AdoMet_MTases"/>
    <property type="match status" value="1"/>
</dbReference>
<reference evidence="9 10" key="1">
    <citation type="submission" date="2015-05" db="EMBL/GenBank/DDBJ databases">
        <title>Genome sequencing and analysis of members of genus Stenotrophomonas.</title>
        <authorList>
            <person name="Patil P.P."/>
            <person name="Midha S."/>
            <person name="Patil P.B."/>
        </authorList>
    </citation>
    <scope>NUCLEOTIDE SEQUENCE [LARGE SCALE GENOMIC DNA]</scope>
    <source>
        <strain evidence="9 10">DSM 18941</strain>
    </source>
</reference>
<keyword evidence="8" id="KW-0949">S-adenosyl-L-methionine</keyword>
<evidence type="ECO:0000256" key="5">
    <source>
        <dbReference type="ARBA" id="ARBA00022603"/>
    </source>
</evidence>
<dbReference type="InterPro" id="IPR004398">
    <property type="entry name" value="RNA_MeTrfase_RsmD"/>
</dbReference>
<comment type="similarity">
    <text evidence="2 8">Belongs to the methyltransferase superfamily. RsmD family.</text>
</comment>
<evidence type="ECO:0000256" key="4">
    <source>
        <dbReference type="ARBA" id="ARBA00013682"/>
    </source>
</evidence>
<dbReference type="Proteomes" id="UP000051863">
    <property type="component" value="Unassembled WGS sequence"/>
</dbReference>
<dbReference type="AlphaFoldDB" id="A0A0R0CDY6"/>
<name>A0A0R0CDY6_9GAMM</name>
<dbReference type="Gene3D" id="3.40.50.150">
    <property type="entry name" value="Vaccinia Virus protein VP39"/>
    <property type="match status" value="1"/>
</dbReference>
<dbReference type="PATRIC" id="fig|405446.3.peg.3203"/>
<evidence type="ECO:0000313" key="9">
    <source>
        <dbReference type="EMBL" id="KRG64311.1"/>
    </source>
</evidence>
<comment type="catalytic activity">
    <reaction evidence="7 8">
        <text>guanosine(966) in 16S rRNA + S-adenosyl-L-methionine = N(2)-methylguanosine(966) in 16S rRNA + S-adenosyl-L-homocysteine + H(+)</text>
        <dbReference type="Rhea" id="RHEA:23548"/>
        <dbReference type="Rhea" id="RHEA-COMP:10211"/>
        <dbReference type="Rhea" id="RHEA-COMP:10212"/>
        <dbReference type="ChEBI" id="CHEBI:15378"/>
        <dbReference type="ChEBI" id="CHEBI:57856"/>
        <dbReference type="ChEBI" id="CHEBI:59789"/>
        <dbReference type="ChEBI" id="CHEBI:74269"/>
        <dbReference type="ChEBI" id="CHEBI:74481"/>
        <dbReference type="EC" id="2.1.1.171"/>
    </reaction>
</comment>
<dbReference type="PROSITE" id="PS00092">
    <property type="entry name" value="N6_MTASE"/>
    <property type="match status" value="1"/>
</dbReference>
<dbReference type="PANTHER" id="PTHR43542:SF1">
    <property type="entry name" value="METHYLTRANSFERASE"/>
    <property type="match status" value="1"/>
</dbReference>
<keyword evidence="6 8" id="KW-0808">Transferase</keyword>
<sequence>MSAPHGKAAAGSGQVRIVGGRWRNTRLQVPELPGLRPTSDRVRETLFNWLMPKLPGARVLDLFAGSGALGLEAVSRGAATAQLVERDPRLVAALRGVVERLDATTQVEVIAADAVQWLDSAAAAQADVVFLDPPFAAGLWEQVIARLPRHLAADAWLYVEAPVGAAPLLPPEWQLRREGSTREVAYALYRRAAATLRGDMNATEPA</sequence>
<proteinExistence type="inferred from homology"/>
<comment type="function">
    <text evidence="1 8">Specifically methylates the guanine in position 966 of 16S rRNA in the assembled 30S particle.</text>
</comment>
<gene>
    <name evidence="9" type="ORF">ABB27_16600</name>
</gene>
<keyword evidence="8" id="KW-0698">rRNA processing</keyword>
<keyword evidence="5 8" id="KW-0489">Methyltransferase</keyword>
<keyword evidence="10" id="KW-1185">Reference proteome</keyword>
<organism evidence="9 10">
    <name type="scientific">Stenotrophomonas terrae</name>
    <dbReference type="NCBI Taxonomy" id="405446"/>
    <lineage>
        <taxon>Bacteria</taxon>
        <taxon>Pseudomonadati</taxon>
        <taxon>Pseudomonadota</taxon>
        <taxon>Gammaproteobacteria</taxon>
        <taxon>Lysobacterales</taxon>
        <taxon>Lysobacteraceae</taxon>
        <taxon>Stenotrophomonas</taxon>
    </lineage>
</organism>
<dbReference type="InterPro" id="IPR029063">
    <property type="entry name" value="SAM-dependent_MTases_sf"/>
</dbReference>
<dbReference type="OrthoDB" id="9803017at2"/>
<dbReference type="GO" id="GO:0003676">
    <property type="term" value="F:nucleic acid binding"/>
    <property type="evidence" value="ECO:0007669"/>
    <property type="project" value="InterPro"/>
</dbReference>
<comment type="caution">
    <text evidence="9">The sequence shown here is derived from an EMBL/GenBank/DDBJ whole genome shotgun (WGS) entry which is preliminary data.</text>
</comment>
<dbReference type="Pfam" id="PF03602">
    <property type="entry name" value="Cons_hypoth95"/>
    <property type="match status" value="1"/>
</dbReference>
<dbReference type="PIRSF" id="PIRSF004553">
    <property type="entry name" value="CHP00095"/>
    <property type="match status" value="1"/>
</dbReference>
<evidence type="ECO:0000313" key="10">
    <source>
        <dbReference type="Proteomes" id="UP000051863"/>
    </source>
</evidence>
<evidence type="ECO:0000256" key="8">
    <source>
        <dbReference type="PIRNR" id="PIRNR004553"/>
    </source>
</evidence>
<dbReference type="PANTHER" id="PTHR43542">
    <property type="entry name" value="METHYLTRANSFERASE"/>
    <property type="match status" value="1"/>
</dbReference>
<evidence type="ECO:0000256" key="3">
    <source>
        <dbReference type="ARBA" id="ARBA00012141"/>
    </source>
</evidence>
<dbReference type="GO" id="GO:0052913">
    <property type="term" value="F:16S rRNA (guanine(966)-N(2))-methyltransferase activity"/>
    <property type="evidence" value="ECO:0007669"/>
    <property type="project" value="UniProtKB-EC"/>
</dbReference>
<dbReference type="EMBL" id="LDJJ01000064">
    <property type="protein sequence ID" value="KRG64311.1"/>
    <property type="molecule type" value="Genomic_DNA"/>
</dbReference>
<accession>A0A0R0CDY6</accession>
<evidence type="ECO:0000256" key="7">
    <source>
        <dbReference type="ARBA" id="ARBA00048326"/>
    </source>
</evidence>
<protein>
    <recommendedName>
        <fullName evidence="4 8">Ribosomal RNA small subunit methyltransferase D</fullName>
        <ecNumber evidence="3 8">2.1.1.171</ecNumber>
    </recommendedName>
</protein>
<evidence type="ECO:0000256" key="2">
    <source>
        <dbReference type="ARBA" id="ARBA00005269"/>
    </source>
</evidence>
<dbReference type="NCBIfam" id="TIGR00095">
    <property type="entry name" value="16S rRNA (guanine(966)-N(2))-methyltransferase RsmD"/>
    <property type="match status" value="1"/>
</dbReference>
<dbReference type="SUPFAM" id="SSF53335">
    <property type="entry name" value="S-adenosyl-L-methionine-dependent methyltransferases"/>
    <property type="match status" value="1"/>
</dbReference>